<dbReference type="SUPFAM" id="SSF55785">
    <property type="entry name" value="PYP-like sensor domain (PAS domain)"/>
    <property type="match status" value="1"/>
</dbReference>
<sequence>MSHATNNTLWEEIIGDMSSFIDDTKKQEHKYKDLLSKMPNIKRIMQPSFCMYLTHMSYYLHPDQFIQLQKRMASSGVLIPNGTSCKIRKFDQSLMKTVDCKAIAPITRLRWCLKHPRPLVESRFSRIDNWPLATIKVNMFSTTDPLTMLVYVSVNEEFERIFGFRQAEMVLMSRRPFYYRLIHPKDWKKQLYLEMSTLLNHRKRFNTLIRCVCKWKEEIVCLETFRYSFDEEDTLNHFTISFTPLPRYMFKDASRDV</sequence>
<dbReference type="EMBL" id="HBEM01010482">
    <property type="protein sequence ID" value="CAD8443682.1"/>
    <property type="molecule type" value="Transcribed_RNA"/>
</dbReference>
<name>A0A7S0D796_9EUKA</name>
<dbReference type="CDD" id="cd00130">
    <property type="entry name" value="PAS"/>
    <property type="match status" value="1"/>
</dbReference>
<evidence type="ECO:0000313" key="2">
    <source>
        <dbReference type="EMBL" id="CAD8443682.1"/>
    </source>
</evidence>
<dbReference type="Gene3D" id="3.30.450.20">
    <property type="entry name" value="PAS domain"/>
    <property type="match status" value="1"/>
</dbReference>
<protein>
    <recommendedName>
        <fullName evidence="1">PAS domain-containing protein</fullName>
    </recommendedName>
</protein>
<dbReference type="InterPro" id="IPR000014">
    <property type="entry name" value="PAS"/>
</dbReference>
<feature type="domain" description="PAS" evidence="1">
    <location>
        <begin position="154"/>
        <end position="186"/>
    </location>
</feature>
<organism evidence="2">
    <name type="scientific">Amorphochlora amoebiformis</name>
    <dbReference type="NCBI Taxonomy" id="1561963"/>
    <lineage>
        <taxon>Eukaryota</taxon>
        <taxon>Sar</taxon>
        <taxon>Rhizaria</taxon>
        <taxon>Cercozoa</taxon>
        <taxon>Chlorarachniophyceae</taxon>
        <taxon>Amorphochlora</taxon>
    </lineage>
</organism>
<accession>A0A7S0D796</accession>
<dbReference type="InterPro" id="IPR013655">
    <property type="entry name" value="PAS_fold_3"/>
</dbReference>
<dbReference type="PROSITE" id="PS50112">
    <property type="entry name" value="PAS"/>
    <property type="match status" value="1"/>
</dbReference>
<reference evidence="2" key="1">
    <citation type="submission" date="2021-01" db="EMBL/GenBank/DDBJ databases">
        <authorList>
            <person name="Corre E."/>
            <person name="Pelletier E."/>
            <person name="Niang G."/>
            <person name="Scheremetjew M."/>
            <person name="Finn R."/>
            <person name="Kale V."/>
            <person name="Holt S."/>
            <person name="Cochrane G."/>
            <person name="Meng A."/>
            <person name="Brown T."/>
            <person name="Cohen L."/>
        </authorList>
    </citation>
    <scope>NUCLEOTIDE SEQUENCE</scope>
    <source>
        <strain evidence="2">CCMP2058</strain>
    </source>
</reference>
<gene>
    <name evidence="2" type="ORF">LAMO00422_LOCUS7342</name>
</gene>
<dbReference type="InterPro" id="IPR035965">
    <property type="entry name" value="PAS-like_dom_sf"/>
</dbReference>
<dbReference type="AlphaFoldDB" id="A0A7S0D796"/>
<proteinExistence type="predicted"/>
<evidence type="ECO:0000259" key="1">
    <source>
        <dbReference type="PROSITE" id="PS50112"/>
    </source>
</evidence>
<dbReference type="Pfam" id="PF08447">
    <property type="entry name" value="PAS_3"/>
    <property type="match status" value="1"/>
</dbReference>